<dbReference type="OMA" id="YKPTAAK"/>
<evidence type="ECO:0000256" key="2">
    <source>
        <dbReference type="ARBA" id="ARBA00009758"/>
    </source>
</evidence>
<dbReference type="InterPro" id="IPR024792">
    <property type="entry name" value="RhoGDI_dom_sf"/>
</dbReference>
<comment type="subcellular location">
    <subcellularLocation>
        <location evidence="1">Cytoplasm</location>
    </subcellularLocation>
</comment>
<dbReference type="VEuPathDB" id="FungiDB:AMAG_05116"/>
<dbReference type="Pfam" id="PF02115">
    <property type="entry name" value="Rho_GDI"/>
    <property type="match status" value="1"/>
</dbReference>
<dbReference type="SUPFAM" id="SSF81296">
    <property type="entry name" value="E set domains"/>
    <property type="match status" value="1"/>
</dbReference>
<dbReference type="AlphaFoldDB" id="A0A0L0S6R1"/>
<dbReference type="InterPro" id="IPR000406">
    <property type="entry name" value="Rho_GDI"/>
</dbReference>
<proteinExistence type="inferred from homology"/>
<dbReference type="PRINTS" id="PR00492">
    <property type="entry name" value="RHOGDI"/>
</dbReference>
<evidence type="ECO:0000256" key="3">
    <source>
        <dbReference type="ARBA" id="ARBA00022490"/>
    </source>
</evidence>
<dbReference type="GO" id="GO:0016020">
    <property type="term" value="C:membrane"/>
    <property type="evidence" value="ECO:0007669"/>
    <property type="project" value="TreeGrafter"/>
</dbReference>
<dbReference type="GO" id="GO:0005094">
    <property type="term" value="F:Rho GDP-dissociation inhibitor activity"/>
    <property type="evidence" value="ECO:0007669"/>
    <property type="project" value="InterPro"/>
</dbReference>
<reference evidence="6 7" key="1">
    <citation type="submission" date="2009-11" db="EMBL/GenBank/DDBJ databases">
        <title>Annotation of Allomyces macrogynus ATCC 38327.</title>
        <authorList>
            <consortium name="The Broad Institute Genome Sequencing Platform"/>
            <person name="Russ C."/>
            <person name="Cuomo C."/>
            <person name="Burger G."/>
            <person name="Gray M.W."/>
            <person name="Holland P.W.H."/>
            <person name="King N."/>
            <person name="Lang F.B.F."/>
            <person name="Roger A.J."/>
            <person name="Ruiz-Trillo I."/>
            <person name="Young S.K."/>
            <person name="Zeng Q."/>
            <person name="Gargeya S."/>
            <person name="Fitzgerald M."/>
            <person name="Haas B."/>
            <person name="Abouelleil A."/>
            <person name="Alvarado L."/>
            <person name="Arachchi H.M."/>
            <person name="Berlin A."/>
            <person name="Chapman S.B."/>
            <person name="Gearin G."/>
            <person name="Goldberg J."/>
            <person name="Griggs A."/>
            <person name="Gujja S."/>
            <person name="Hansen M."/>
            <person name="Heiman D."/>
            <person name="Howarth C."/>
            <person name="Larimer J."/>
            <person name="Lui A."/>
            <person name="MacDonald P.J.P."/>
            <person name="McCowen C."/>
            <person name="Montmayeur A."/>
            <person name="Murphy C."/>
            <person name="Neiman D."/>
            <person name="Pearson M."/>
            <person name="Priest M."/>
            <person name="Roberts A."/>
            <person name="Saif S."/>
            <person name="Shea T."/>
            <person name="Sisk P."/>
            <person name="Stolte C."/>
            <person name="Sykes S."/>
            <person name="Wortman J."/>
            <person name="Nusbaum C."/>
            <person name="Birren B."/>
        </authorList>
    </citation>
    <scope>NUCLEOTIDE SEQUENCE [LARGE SCALE GENOMIC DNA]</scope>
    <source>
        <strain evidence="6 7">ATCC 38327</strain>
    </source>
</reference>
<evidence type="ECO:0000313" key="7">
    <source>
        <dbReference type="Proteomes" id="UP000054350"/>
    </source>
</evidence>
<accession>A0A0L0S6R1</accession>
<evidence type="ECO:0000256" key="5">
    <source>
        <dbReference type="ARBA" id="ARBA00071407"/>
    </source>
</evidence>
<keyword evidence="7" id="KW-1185">Reference proteome</keyword>
<keyword evidence="3" id="KW-0963">Cytoplasm</keyword>
<dbReference type="Gene3D" id="2.70.50.30">
    <property type="entry name" value="Coagulation Factor XIII, subunit A, domain 1"/>
    <property type="match status" value="1"/>
</dbReference>
<comment type="function">
    <text evidence="4">Regulates the GDP/GTP exchange reaction of the Rho proteins by inhibiting the dissociation of GDP from them, and the subsequent binding of GTP to them.</text>
</comment>
<gene>
    <name evidence="6" type="ORF">AMAG_05116</name>
</gene>
<dbReference type="OrthoDB" id="1683373at2759"/>
<comment type="similarity">
    <text evidence="2">Belongs to the Rho GDI family.</text>
</comment>
<dbReference type="EMBL" id="GG745332">
    <property type="protein sequence ID" value="KNE58308.1"/>
    <property type="molecule type" value="Genomic_DNA"/>
</dbReference>
<dbReference type="GO" id="GO:0005829">
    <property type="term" value="C:cytosol"/>
    <property type="evidence" value="ECO:0007669"/>
    <property type="project" value="TreeGrafter"/>
</dbReference>
<dbReference type="PANTHER" id="PTHR10980">
    <property type="entry name" value="RHO GDP-DISSOCIATION INHIBITOR"/>
    <property type="match status" value="1"/>
</dbReference>
<dbReference type="Proteomes" id="UP000054350">
    <property type="component" value="Unassembled WGS sequence"/>
</dbReference>
<dbReference type="PANTHER" id="PTHR10980:SF3">
    <property type="entry name" value="LD16419P"/>
    <property type="match status" value="1"/>
</dbReference>
<evidence type="ECO:0000256" key="4">
    <source>
        <dbReference type="ARBA" id="ARBA00054143"/>
    </source>
</evidence>
<dbReference type="FunFam" id="2.70.50.30:FF:000001">
    <property type="entry name" value="Rho GDP-dissociation inhibitor 1"/>
    <property type="match status" value="1"/>
</dbReference>
<protein>
    <recommendedName>
        <fullName evidence="5">Rho GDP-dissociation inhibitor</fullName>
    </recommendedName>
</protein>
<reference evidence="7" key="2">
    <citation type="submission" date="2009-11" db="EMBL/GenBank/DDBJ databases">
        <title>The Genome Sequence of Allomyces macrogynus strain ATCC 38327.</title>
        <authorList>
            <consortium name="The Broad Institute Genome Sequencing Platform"/>
            <person name="Russ C."/>
            <person name="Cuomo C."/>
            <person name="Shea T."/>
            <person name="Young S.K."/>
            <person name="Zeng Q."/>
            <person name="Koehrsen M."/>
            <person name="Haas B."/>
            <person name="Borodovsky M."/>
            <person name="Guigo R."/>
            <person name="Alvarado L."/>
            <person name="Berlin A."/>
            <person name="Borenstein D."/>
            <person name="Chen Z."/>
            <person name="Engels R."/>
            <person name="Freedman E."/>
            <person name="Gellesch M."/>
            <person name="Goldberg J."/>
            <person name="Griggs A."/>
            <person name="Gujja S."/>
            <person name="Heiman D."/>
            <person name="Hepburn T."/>
            <person name="Howarth C."/>
            <person name="Jen D."/>
            <person name="Larson L."/>
            <person name="Lewis B."/>
            <person name="Mehta T."/>
            <person name="Park D."/>
            <person name="Pearson M."/>
            <person name="Roberts A."/>
            <person name="Saif S."/>
            <person name="Shenoy N."/>
            <person name="Sisk P."/>
            <person name="Stolte C."/>
            <person name="Sykes S."/>
            <person name="Walk T."/>
            <person name="White J."/>
            <person name="Yandava C."/>
            <person name="Burger G."/>
            <person name="Gray M.W."/>
            <person name="Holland P.W.H."/>
            <person name="King N."/>
            <person name="Lang F.B.F."/>
            <person name="Roger A.J."/>
            <person name="Ruiz-Trillo I."/>
            <person name="Lander E."/>
            <person name="Nusbaum C."/>
        </authorList>
    </citation>
    <scope>NUCLEOTIDE SEQUENCE [LARGE SCALE GENOMIC DNA]</scope>
    <source>
        <strain evidence="7">ATCC 38327</strain>
    </source>
</reference>
<sequence>MADAASHDELAPTTTAGYKAPAKKTVEELAQLDQEDESLRKWKESLGIGAAAAAVAPADDPRKVVVLALAMEVADRDDVVMDLSSAESVERVKNSVLSIKEGTEYRLKIKFCIQHDVVSGLKYLHVVKRKGIRVDRVEEMLGSYGPAPEPYEKKFAMEEAPSGMLARGLYDVRSKFVDDDGQTHLEWDWSFKISKDWKSTGGDDE</sequence>
<evidence type="ECO:0000256" key="1">
    <source>
        <dbReference type="ARBA" id="ARBA00004496"/>
    </source>
</evidence>
<dbReference type="STRING" id="578462.A0A0L0S6R1"/>
<name>A0A0L0S6R1_ALLM3</name>
<dbReference type="InterPro" id="IPR014756">
    <property type="entry name" value="Ig_E-set"/>
</dbReference>
<evidence type="ECO:0000313" key="6">
    <source>
        <dbReference type="EMBL" id="KNE58308.1"/>
    </source>
</evidence>
<dbReference type="eggNOG" id="KOG3205">
    <property type="taxonomic scope" value="Eukaryota"/>
</dbReference>
<organism evidence="6 7">
    <name type="scientific">Allomyces macrogynus (strain ATCC 38327)</name>
    <name type="common">Allomyces javanicus var. macrogynus</name>
    <dbReference type="NCBI Taxonomy" id="578462"/>
    <lineage>
        <taxon>Eukaryota</taxon>
        <taxon>Fungi</taxon>
        <taxon>Fungi incertae sedis</taxon>
        <taxon>Blastocladiomycota</taxon>
        <taxon>Blastocladiomycetes</taxon>
        <taxon>Blastocladiales</taxon>
        <taxon>Blastocladiaceae</taxon>
        <taxon>Allomyces</taxon>
    </lineage>
</organism>
<dbReference type="GO" id="GO:0007266">
    <property type="term" value="P:Rho protein signal transduction"/>
    <property type="evidence" value="ECO:0007669"/>
    <property type="project" value="InterPro"/>
</dbReference>